<keyword evidence="4" id="KW-1185">Reference proteome</keyword>
<name>A0A7X6HAH9_9MICC</name>
<sequence>MGSRPRYIVRSMKAAAGSFLTAAAVGVLGMLGATPAQAAVLDVIAAHAPLTAAGAGTLVRREGEAPEQQAAPARSAGQGAVRERLGRIAGIRAEMQQAVSLGLVSQEQADRFTQQLAGRIMCGL</sequence>
<dbReference type="EMBL" id="JAAZSQ010000002">
    <property type="protein sequence ID" value="NKX53501.1"/>
    <property type="molecule type" value="Genomic_DNA"/>
</dbReference>
<accession>A0A7X6HAH9</accession>
<evidence type="ECO:0000256" key="1">
    <source>
        <dbReference type="SAM" id="MobiDB-lite"/>
    </source>
</evidence>
<comment type="caution">
    <text evidence="3">The sequence shown here is derived from an EMBL/GenBank/DDBJ whole genome shotgun (WGS) entry which is preliminary data.</text>
</comment>
<feature type="region of interest" description="Disordered" evidence="1">
    <location>
        <begin position="59"/>
        <end position="80"/>
    </location>
</feature>
<dbReference type="Proteomes" id="UP000544090">
    <property type="component" value="Unassembled WGS sequence"/>
</dbReference>
<feature type="signal peptide" evidence="2">
    <location>
        <begin position="1"/>
        <end position="38"/>
    </location>
</feature>
<evidence type="ECO:0000313" key="4">
    <source>
        <dbReference type="Proteomes" id="UP000544090"/>
    </source>
</evidence>
<proteinExistence type="predicted"/>
<dbReference type="AlphaFoldDB" id="A0A7X6HAH9"/>
<organism evidence="3 4">
    <name type="scientific">Arthrobacter mobilis</name>
    <dbReference type="NCBI Taxonomy" id="2724944"/>
    <lineage>
        <taxon>Bacteria</taxon>
        <taxon>Bacillati</taxon>
        <taxon>Actinomycetota</taxon>
        <taxon>Actinomycetes</taxon>
        <taxon>Micrococcales</taxon>
        <taxon>Micrococcaceae</taxon>
        <taxon>Arthrobacter</taxon>
    </lineage>
</organism>
<evidence type="ECO:0000256" key="2">
    <source>
        <dbReference type="SAM" id="SignalP"/>
    </source>
</evidence>
<feature type="chain" id="PRO_5031571404" evidence="2">
    <location>
        <begin position="39"/>
        <end position="124"/>
    </location>
</feature>
<protein>
    <submittedName>
        <fullName evidence="3">Uncharacterized protein</fullName>
    </submittedName>
</protein>
<dbReference type="RefSeq" id="WP_168484842.1">
    <property type="nucleotide sequence ID" value="NZ_JAAZSQ010000002.1"/>
</dbReference>
<keyword evidence="2" id="KW-0732">Signal</keyword>
<reference evidence="3 4" key="1">
    <citation type="submission" date="2020-04" db="EMBL/GenBank/DDBJ databases">
        <title>Arthrobacter sp. nov.</title>
        <authorList>
            <person name="Liu S."/>
        </authorList>
    </citation>
    <scope>NUCLEOTIDE SEQUENCE [LARGE SCALE GENOMIC DNA]</scope>
    <source>
        <strain evidence="3 4">E918</strain>
    </source>
</reference>
<gene>
    <name evidence="3" type="ORF">HGG74_02875</name>
</gene>
<evidence type="ECO:0000313" key="3">
    <source>
        <dbReference type="EMBL" id="NKX53501.1"/>
    </source>
</evidence>